<evidence type="ECO:0000313" key="5">
    <source>
        <dbReference type="Proteomes" id="UP000175835"/>
    </source>
</evidence>
<dbReference type="PANTHER" id="PTHR11943:SF1">
    <property type="entry name" value="GALACTOSE-1-PHOSPHATE URIDYLYLTRANSFERASE"/>
    <property type="match status" value="1"/>
</dbReference>
<feature type="domain" description="DUF4931" evidence="2">
    <location>
        <begin position="46"/>
        <end position="169"/>
    </location>
</feature>
<dbReference type="AlphaFoldDB" id="A0A1E8BUY1"/>
<dbReference type="InterPro" id="IPR001937">
    <property type="entry name" value="GalP_UDPtransf1"/>
</dbReference>
<protein>
    <recommendedName>
        <fullName evidence="1">Galactose-1-phosphate uridylyltransferase</fullName>
    </recommendedName>
</protein>
<dbReference type="GO" id="GO:0005737">
    <property type="term" value="C:cytoplasm"/>
    <property type="evidence" value="ECO:0007669"/>
    <property type="project" value="TreeGrafter"/>
</dbReference>
<name>A0A1E8BUY1_BACMY</name>
<dbReference type="GO" id="GO:0033499">
    <property type="term" value="P:galactose catabolic process via UDP-galactose, Leloir pathway"/>
    <property type="evidence" value="ECO:0007669"/>
    <property type="project" value="TreeGrafter"/>
</dbReference>
<evidence type="ECO:0000313" key="4">
    <source>
        <dbReference type="EMBL" id="OFE01786.1"/>
    </source>
</evidence>
<sequence length="302" mass="35480">MRISCLLFFPIPFKGFPSPFPECIKRDFYIYFKGAYIQMDTQQLYFLNDIGKQKPESIRNRSAACPFCDRENLTDILATEGSIIWLKNKFPTLKDTFQTVLIETDNCEEHIATYTEDHMRKLIHFSIHHWLNLQENEDFSSVILYKNHGPFSGGSLHHAHMQIIGMKHVDYLKNIDEANFQGVIVQKNERIELNISERPIIGFTEFNIIIEDIAFIDEMANYIQQTVRYILTDFHKGCSSYNLFFYHLNGKIICKVVPRFVVSPLYVGYKIPQVSTKLEDVKIQLVQYFTREKDEIIHKKTE</sequence>
<dbReference type="InterPro" id="IPR012361">
    <property type="entry name" value="GalT_short"/>
</dbReference>
<comment type="caution">
    <text evidence="4">The sequence shown here is derived from an EMBL/GenBank/DDBJ whole genome shotgun (WGS) entry which is preliminary data.</text>
</comment>
<organism evidence="4 5">
    <name type="scientific">Bacillus mycoides</name>
    <dbReference type="NCBI Taxonomy" id="1405"/>
    <lineage>
        <taxon>Bacteria</taxon>
        <taxon>Bacillati</taxon>
        <taxon>Bacillota</taxon>
        <taxon>Bacilli</taxon>
        <taxon>Bacillales</taxon>
        <taxon>Bacillaceae</taxon>
        <taxon>Bacillus</taxon>
        <taxon>Bacillus cereus group</taxon>
    </lineage>
</organism>
<dbReference type="InterPro" id="IPR046322">
    <property type="entry name" value="DUF4931"/>
</dbReference>
<evidence type="ECO:0000256" key="1">
    <source>
        <dbReference type="ARBA" id="ARBA00016340"/>
    </source>
</evidence>
<dbReference type="InterPro" id="IPR036265">
    <property type="entry name" value="HIT-like_sf"/>
</dbReference>
<dbReference type="Pfam" id="PF16285">
    <property type="entry name" value="DUF4931_N"/>
    <property type="match status" value="1"/>
</dbReference>
<proteinExistence type="predicted"/>
<dbReference type="PIRSF" id="PIRSF031505">
    <property type="entry name" value="GalT_short"/>
    <property type="match status" value="1"/>
</dbReference>
<keyword evidence="4" id="KW-0808">Transferase</keyword>
<dbReference type="GO" id="GO:0008270">
    <property type="term" value="F:zinc ion binding"/>
    <property type="evidence" value="ECO:0007669"/>
    <property type="project" value="InterPro"/>
</dbReference>
<gene>
    <name evidence="4" type="ORF">BWGOE11_02970</name>
</gene>
<dbReference type="GO" id="GO:0008108">
    <property type="term" value="F:UDP-glucose:hexose-1-phosphate uridylyltransferase activity"/>
    <property type="evidence" value="ECO:0007669"/>
    <property type="project" value="InterPro"/>
</dbReference>
<reference evidence="4 5" key="1">
    <citation type="submission" date="2016-05" db="EMBL/GenBank/DDBJ databases">
        <title>Bacillus thuringiensis and Bacillus weihenstephanensis as novel biocontrol agents of wilt causing Verticillium species.</title>
        <authorList>
            <person name="Hollensteiner J."/>
            <person name="Wemheuer F."/>
            <person name="Harting R."/>
            <person name="Kolarzyk A."/>
            <person name="Diaz-Valerio S."/>
            <person name="Poehlein A."/>
            <person name="Brzuszkiewicz E."/>
            <person name="Nesemann K."/>
            <person name="Braus-Stromeyer S."/>
            <person name="Braus G."/>
            <person name="Daniel R."/>
            <person name="Liesegang H."/>
        </authorList>
    </citation>
    <scope>NUCLEOTIDE SEQUENCE [LARGE SCALE GENOMIC DNA]</scope>
    <source>
        <strain evidence="4 5">GOE11</strain>
    </source>
</reference>
<dbReference type="SUPFAM" id="SSF54197">
    <property type="entry name" value="HIT-like"/>
    <property type="match status" value="1"/>
</dbReference>
<feature type="domain" description="DUF4931" evidence="3">
    <location>
        <begin position="173"/>
        <end position="289"/>
    </location>
</feature>
<dbReference type="EMBL" id="LXLX01000006">
    <property type="protein sequence ID" value="OFE01786.1"/>
    <property type="molecule type" value="Genomic_DNA"/>
</dbReference>
<keyword evidence="4" id="KW-0548">Nucleotidyltransferase</keyword>
<accession>A0A1E8BUY1</accession>
<dbReference type="Gene3D" id="3.30.428.10">
    <property type="entry name" value="HIT-like"/>
    <property type="match status" value="1"/>
</dbReference>
<dbReference type="InterPro" id="IPR049285">
    <property type="entry name" value="DUF4931_C"/>
</dbReference>
<dbReference type="RefSeq" id="WP_081338427.1">
    <property type="nucleotide sequence ID" value="NZ_FMJF01000004.1"/>
</dbReference>
<dbReference type="Proteomes" id="UP000175835">
    <property type="component" value="Unassembled WGS sequence"/>
</dbReference>
<dbReference type="Pfam" id="PF20956">
    <property type="entry name" value="DUF4931_C"/>
    <property type="match status" value="1"/>
</dbReference>
<evidence type="ECO:0000259" key="3">
    <source>
        <dbReference type="Pfam" id="PF20956"/>
    </source>
</evidence>
<dbReference type="PANTHER" id="PTHR11943">
    <property type="entry name" value="GALACTOSE-1-PHOSPHATE URIDYLYLTRANSFERASE"/>
    <property type="match status" value="1"/>
</dbReference>
<dbReference type="PATRIC" id="fig|86662.27.peg.195"/>
<evidence type="ECO:0000259" key="2">
    <source>
        <dbReference type="Pfam" id="PF16285"/>
    </source>
</evidence>